<dbReference type="Proteomes" id="UP001593833">
    <property type="component" value="Unassembled WGS sequence"/>
</dbReference>
<dbReference type="InterPro" id="IPR016187">
    <property type="entry name" value="CTDL_fold"/>
</dbReference>
<dbReference type="InterPro" id="IPR011050">
    <property type="entry name" value="Pectin_lyase_fold/virulence"/>
</dbReference>
<name>A0ABV6YK03_UNCEI</name>
<dbReference type="Pfam" id="PF13860">
    <property type="entry name" value="FlgD_ig"/>
    <property type="match status" value="1"/>
</dbReference>
<dbReference type="InterPro" id="IPR005532">
    <property type="entry name" value="SUMF_dom"/>
</dbReference>
<feature type="domain" description="Right handed beta helix" evidence="3">
    <location>
        <begin position="634"/>
        <end position="790"/>
    </location>
</feature>
<evidence type="ECO:0000313" key="6">
    <source>
        <dbReference type="Proteomes" id="UP001593833"/>
    </source>
</evidence>
<dbReference type="InterPro" id="IPR025965">
    <property type="entry name" value="FlgD/Vpr_Ig-like"/>
</dbReference>
<dbReference type="Gene3D" id="2.60.40.4070">
    <property type="match status" value="1"/>
</dbReference>
<dbReference type="SUPFAM" id="SSF51126">
    <property type="entry name" value="Pectin lyase-like"/>
    <property type="match status" value="1"/>
</dbReference>
<sequence length="939" mass="99701">MRYLILASGLLVGLITAASSDPIPNEMVRVPSGVYVMGEVGATCGLDEHEVTLSEELDLGQHEVTNQEYLNALQWAYDQGYVTASAASVLDNLDGSTEVLLDLDHAGCEIQFDSTGTFYLRESPSVSAQIAYPEGYDPSDHPVKAVSWFGAVRYCDWLSLQAGLPRAYEHSGDWMCNTGDPYAAHGYRLPTDAEWEYAAQWDDERRYPWGNGSPDCSRANYRTFPNPCVGWTAPVGSYPFAPQALGLANMGGNLREWCDDWWVCDLGTESVTDPTSPADGTSRMLRGGNWDQGLGLRCATRLGVSPVAADGSVGFRVAKTAIAACCVGSVCVVATYSECDVFGGAWIDGSETCDPSPCVPVACCIDDVCQIQTPNDCLSLGGAWQYLVQSCDPNPCIEHACCIDTTCATLLLGDCLQDGGYWLEELSSCDPNPCPQLAGACCFPDGTCSMILQAGCDADPDGTWFGGTCDPNPCPQPEGACCFPDESCQILTEAACAGDWLGMDLVCDPNPCPIAACCIEDVCETLREYSCVLLGGEWQVEYASCTPDPCMPDLIILRPDGSGDFPTIQTAITASAAQDTIELEDGIYVGDGNRGVDFLGRAIVVRSQSGDPRSCVIDCEYVSRGFSFQNGESEESSLEGVTIRNGADESGAGIYFYGSSPRVSDCILDGNHATLAGGGMYSNFASPTVSGCTFSQNVAQLGGAMFLLDSPAGSLLGCTLAHNSAASGGGVFCNASAVWMEKCIVAFGTQGEATFSAVGGTVTLSCSDIYGNAGGDWVGGIADQLGLDDNFALDPCFCDPDSSDYYLCDSSPCLHLTCGQIGAWPQGCEELQDVEQDPAGPGIPANLVLLPNTPNPFGRLTHIAYGIPTSSIPMPVQLTIHDCGGRLVRYLSEVSREPGNHRIAWDGTGQSGESVPAGVYFYQLRWNGRSATRRMLVVR</sequence>
<feature type="chain" id="PRO_5045297373" evidence="1">
    <location>
        <begin position="21"/>
        <end position="939"/>
    </location>
</feature>
<dbReference type="PANTHER" id="PTHR23150">
    <property type="entry name" value="SULFATASE MODIFYING FACTOR 1, 2"/>
    <property type="match status" value="1"/>
</dbReference>
<dbReference type="Gene3D" id="2.160.20.10">
    <property type="entry name" value="Single-stranded right-handed beta-helix, Pectin lyase-like"/>
    <property type="match status" value="1"/>
</dbReference>
<dbReference type="EMBL" id="JBHPKH010000027">
    <property type="protein sequence ID" value="MFC1572655.1"/>
    <property type="molecule type" value="Genomic_DNA"/>
</dbReference>
<dbReference type="Gene3D" id="3.90.1580.10">
    <property type="entry name" value="paralog of FGE (formylglycine-generating enzyme)"/>
    <property type="match status" value="1"/>
</dbReference>
<evidence type="ECO:0000259" key="4">
    <source>
        <dbReference type="Pfam" id="PF13860"/>
    </source>
</evidence>
<organism evidence="5 6">
    <name type="scientific">Eiseniibacteriota bacterium</name>
    <dbReference type="NCBI Taxonomy" id="2212470"/>
    <lineage>
        <taxon>Bacteria</taxon>
        <taxon>Candidatus Eiseniibacteriota</taxon>
    </lineage>
</organism>
<evidence type="ECO:0000259" key="3">
    <source>
        <dbReference type="Pfam" id="PF13229"/>
    </source>
</evidence>
<feature type="domain" description="Sulfatase-modifying factor enzyme-like" evidence="2">
    <location>
        <begin position="25"/>
        <end position="319"/>
    </location>
</feature>
<comment type="caution">
    <text evidence="5">The sequence shown here is derived from an EMBL/GenBank/DDBJ whole genome shotgun (WGS) entry which is preliminary data.</text>
</comment>
<reference evidence="5 6" key="1">
    <citation type="submission" date="2024-09" db="EMBL/GenBank/DDBJ databases">
        <authorList>
            <person name="D'Angelo T."/>
        </authorList>
    </citation>
    <scope>NUCLEOTIDE SEQUENCE [LARGE SCALE GENOMIC DNA]</scope>
    <source>
        <strain evidence="5">SAG AM-320-E07</strain>
    </source>
</reference>
<dbReference type="Pfam" id="PF13229">
    <property type="entry name" value="Beta_helix"/>
    <property type="match status" value="1"/>
</dbReference>
<feature type="signal peptide" evidence="1">
    <location>
        <begin position="1"/>
        <end position="20"/>
    </location>
</feature>
<evidence type="ECO:0000256" key="1">
    <source>
        <dbReference type="SAM" id="SignalP"/>
    </source>
</evidence>
<dbReference type="InterPro" id="IPR039448">
    <property type="entry name" value="Beta_helix"/>
</dbReference>
<dbReference type="InterPro" id="IPR051043">
    <property type="entry name" value="Sulfatase_Mod_Factor_Kinase"/>
</dbReference>
<gene>
    <name evidence="5" type="ORF">ACFL6M_03550</name>
</gene>
<dbReference type="PANTHER" id="PTHR23150:SF19">
    <property type="entry name" value="FORMYLGLYCINE-GENERATING ENZYME"/>
    <property type="match status" value="1"/>
</dbReference>
<keyword evidence="1" id="KW-0732">Signal</keyword>
<feature type="domain" description="FlgD/Vpr Ig-like" evidence="4">
    <location>
        <begin position="876"/>
        <end position="921"/>
    </location>
</feature>
<protein>
    <submittedName>
        <fullName evidence="5">SUMF1/EgtB/PvdO family nonheme iron enzyme</fullName>
    </submittedName>
</protein>
<accession>A0ABV6YK03</accession>
<proteinExistence type="predicted"/>
<dbReference type="InterPro" id="IPR042095">
    <property type="entry name" value="SUMF_sf"/>
</dbReference>
<evidence type="ECO:0000259" key="2">
    <source>
        <dbReference type="Pfam" id="PF03781"/>
    </source>
</evidence>
<dbReference type="InterPro" id="IPR012334">
    <property type="entry name" value="Pectin_lyas_fold"/>
</dbReference>
<dbReference type="SUPFAM" id="SSF56436">
    <property type="entry name" value="C-type lectin-like"/>
    <property type="match status" value="1"/>
</dbReference>
<evidence type="ECO:0000313" key="5">
    <source>
        <dbReference type="EMBL" id="MFC1572655.1"/>
    </source>
</evidence>
<keyword evidence="6" id="KW-1185">Reference proteome</keyword>
<dbReference type="Pfam" id="PF03781">
    <property type="entry name" value="FGE-sulfatase"/>
    <property type="match status" value="1"/>
</dbReference>